<name>A0A848BW96_9FIRM</name>
<dbReference type="Proteomes" id="UP001605989">
    <property type="component" value="Unassembled WGS sequence"/>
</dbReference>
<dbReference type="OrthoDB" id="3034763at2"/>
<keyword evidence="4" id="KW-1185">Reference proteome</keyword>
<evidence type="ECO:0000313" key="3">
    <source>
        <dbReference type="Proteomes" id="UP000591071"/>
    </source>
</evidence>
<dbReference type="KEGG" id="mhw:ACT01_13210"/>
<dbReference type="EMBL" id="JABAFG010000002">
    <property type="protein sequence ID" value="NME27337.1"/>
    <property type="molecule type" value="Genomic_DNA"/>
</dbReference>
<evidence type="ECO:0000313" key="1">
    <source>
        <dbReference type="EMBL" id="MFG6272244.1"/>
    </source>
</evidence>
<comment type="caution">
    <text evidence="2">The sequence shown here is derived from an EMBL/GenBank/DDBJ whole genome shotgun (WGS) entry which is preliminary data.</text>
</comment>
<evidence type="ECO:0000313" key="2">
    <source>
        <dbReference type="EMBL" id="NME27337.1"/>
    </source>
</evidence>
<organism evidence="2 3">
    <name type="scientific">Megasphaera hexanoica</name>
    <dbReference type="NCBI Taxonomy" id="1675036"/>
    <lineage>
        <taxon>Bacteria</taxon>
        <taxon>Bacillati</taxon>
        <taxon>Bacillota</taxon>
        <taxon>Negativicutes</taxon>
        <taxon>Veillonellales</taxon>
        <taxon>Veillonellaceae</taxon>
        <taxon>Megasphaera</taxon>
    </lineage>
</organism>
<accession>A0A848BW96</accession>
<reference evidence="1 4" key="2">
    <citation type="submission" date="2024-10" db="EMBL/GenBank/DDBJ databases">
        <authorList>
            <person name="Sang B.-I."/>
            <person name="Prabhaharan D."/>
        </authorList>
    </citation>
    <scope>NUCLEOTIDE SEQUENCE [LARGE SCALE GENOMIC DNA]</scope>
    <source>
        <strain evidence="1 4">MH</strain>
    </source>
</reference>
<gene>
    <name evidence="1" type="ORF">ACGTZG_03480</name>
    <name evidence="2" type="ORF">HF872_01650</name>
</gene>
<proteinExistence type="predicted"/>
<protein>
    <submittedName>
        <fullName evidence="2">Uncharacterized protein</fullName>
    </submittedName>
</protein>
<sequence length="97" mass="11050">MAVFTVAVHTGDNNNGYIQYDAETKKLTVHLNDAEKEKETYSFLTTVRSWHRYVTLSQYETITAAATDSLDTLKLALGYIWLALGVHIDWSRPVEEL</sequence>
<dbReference type="RefSeq" id="WP_113856415.1">
    <property type="nucleotide sequence ID" value="NZ_CP011940.1"/>
</dbReference>
<evidence type="ECO:0000313" key="4">
    <source>
        <dbReference type="Proteomes" id="UP001605989"/>
    </source>
</evidence>
<reference evidence="2 3" key="1">
    <citation type="submission" date="2020-04" db="EMBL/GenBank/DDBJ databases">
        <authorList>
            <person name="Hitch T.C.A."/>
            <person name="Wylensek D."/>
            <person name="Clavel T."/>
        </authorList>
    </citation>
    <scope>NUCLEOTIDE SEQUENCE [LARGE SCALE GENOMIC DNA]</scope>
    <source>
        <strain evidence="2 3">Oil-RF-744-FAT-WT-6-1</strain>
    </source>
</reference>
<dbReference type="EMBL" id="JBIEKR010000002">
    <property type="protein sequence ID" value="MFG6272244.1"/>
    <property type="molecule type" value="Genomic_DNA"/>
</dbReference>
<dbReference type="AlphaFoldDB" id="A0A848BW96"/>
<dbReference type="Proteomes" id="UP000591071">
    <property type="component" value="Unassembled WGS sequence"/>
</dbReference>